<gene>
    <name evidence="10" type="ORF">ASPACDRAFT_76854</name>
</gene>
<dbReference type="InterPro" id="IPR039670">
    <property type="entry name" value="NPC2-like"/>
</dbReference>
<evidence type="ECO:0000256" key="4">
    <source>
        <dbReference type="ARBA" id="ARBA00016056"/>
    </source>
</evidence>
<protein>
    <recommendedName>
        <fullName evidence="4">Phosphatidylglycerol/phosphatidylinositol transfer protein</fullName>
    </recommendedName>
</protein>
<dbReference type="SUPFAM" id="SSF81296">
    <property type="entry name" value="E set domains"/>
    <property type="match status" value="1"/>
</dbReference>
<dbReference type="RefSeq" id="XP_020058796.1">
    <property type="nucleotide sequence ID" value="XM_020204805.1"/>
</dbReference>
<dbReference type="InterPro" id="IPR003172">
    <property type="entry name" value="ML_dom"/>
</dbReference>
<dbReference type="Proteomes" id="UP000184546">
    <property type="component" value="Unassembled WGS sequence"/>
</dbReference>
<evidence type="ECO:0000256" key="6">
    <source>
        <dbReference type="ARBA" id="ARBA00022729"/>
    </source>
</evidence>
<proteinExistence type="inferred from homology"/>
<evidence type="ECO:0000313" key="11">
    <source>
        <dbReference type="Proteomes" id="UP000184546"/>
    </source>
</evidence>
<dbReference type="Gene3D" id="2.60.40.770">
    <property type="match status" value="1"/>
</dbReference>
<dbReference type="EMBL" id="KV878973">
    <property type="protein sequence ID" value="OJK02457.1"/>
    <property type="molecule type" value="Genomic_DNA"/>
</dbReference>
<evidence type="ECO:0000256" key="7">
    <source>
        <dbReference type="ARBA" id="ARBA00023055"/>
    </source>
</evidence>
<keyword evidence="11" id="KW-1185">Reference proteome</keyword>
<comment type="subunit">
    <text evidence="3">Monomer.</text>
</comment>
<dbReference type="InterPro" id="IPR014756">
    <property type="entry name" value="Ig_E-set"/>
</dbReference>
<dbReference type="Pfam" id="PF02221">
    <property type="entry name" value="E1_DerP2_DerF2"/>
    <property type="match status" value="1"/>
</dbReference>
<feature type="signal peptide" evidence="8">
    <location>
        <begin position="1"/>
        <end position="21"/>
    </location>
</feature>
<keyword evidence="7" id="KW-0445">Lipid transport</keyword>
<dbReference type="GO" id="GO:0032934">
    <property type="term" value="F:sterol binding"/>
    <property type="evidence" value="ECO:0007669"/>
    <property type="project" value="InterPro"/>
</dbReference>
<dbReference type="VEuPathDB" id="FungiDB:ASPACDRAFT_76854"/>
<evidence type="ECO:0000256" key="5">
    <source>
        <dbReference type="ARBA" id="ARBA00022448"/>
    </source>
</evidence>
<dbReference type="PANTHER" id="PTHR11306:SF0">
    <property type="entry name" value="PHOSPHATIDYLGLYCEROL_PHOSPHATIDYLINOSITOL TRANSFER PROTEIN"/>
    <property type="match status" value="1"/>
</dbReference>
<reference evidence="11" key="1">
    <citation type="journal article" date="2017" name="Genome Biol.">
        <title>Comparative genomics reveals high biological diversity and specific adaptations in the industrially and medically important fungal genus Aspergillus.</title>
        <authorList>
            <person name="de Vries R.P."/>
            <person name="Riley R."/>
            <person name="Wiebenga A."/>
            <person name="Aguilar-Osorio G."/>
            <person name="Amillis S."/>
            <person name="Uchima C.A."/>
            <person name="Anderluh G."/>
            <person name="Asadollahi M."/>
            <person name="Askin M."/>
            <person name="Barry K."/>
            <person name="Battaglia E."/>
            <person name="Bayram O."/>
            <person name="Benocci T."/>
            <person name="Braus-Stromeyer S.A."/>
            <person name="Caldana C."/>
            <person name="Canovas D."/>
            <person name="Cerqueira G.C."/>
            <person name="Chen F."/>
            <person name="Chen W."/>
            <person name="Choi C."/>
            <person name="Clum A."/>
            <person name="Dos Santos R.A."/>
            <person name="Damasio A.R."/>
            <person name="Diallinas G."/>
            <person name="Emri T."/>
            <person name="Fekete E."/>
            <person name="Flipphi M."/>
            <person name="Freyberg S."/>
            <person name="Gallo A."/>
            <person name="Gournas C."/>
            <person name="Habgood R."/>
            <person name="Hainaut M."/>
            <person name="Harispe M.L."/>
            <person name="Henrissat B."/>
            <person name="Hilden K.S."/>
            <person name="Hope R."/>
            <person name="Hossain A."/>
            <person name="Karabika E."/>
            <person name="Karaffa L."/>
            <person name="Karanyi Z."/>
            <person name="Krasevec N."/>
            <person name="Kuo A."/>
            <person name="Kusch H."/>
            <person name="LaButti K."/>
            <person name="Lagendijk E.L."/>
            <person name="Lapidus A."/>
            <person name="Levasseur A."/>
            <person name="Lindquist E."/>
            <person name="Lipzen A."/>
            <person name="Logrieco A.F."/>
            <person name="MacCabe A."/>
            <person name="Maekelae M.R."/>
            <person name="Malavazi I."/>
            <person name="Melin P."/>
            <person name="Meyer V."/>
            <person name="Mielnichuk N."/>
            <person name="Miskei M."/>
            <person name="Molnar A.P."/>
            <person name="Mule G."/>
            <person name="Ngan C.Y."/>
            <person name="Orejas M."/>
            <person name="Orosz E."/>
            <person name="Ouedraogo J.P."/>
            <person name="Overkamp K.M."/>
            <person name="Park H.-S."/>
            <person name="Perrone G."/>
            <person name="Piumi F."/>
            <person name="Punt P.J."/>
            <person name="Ram A.F."/>
            <person name="Ramon A."/>
            <person name="Rauscher S."/>
            <person name="Record E."/>
            <person name="Riano-Pachon D.M."/>
            <person name="Robert V."/>
            <person name="Roehrig J."/>
            <person name="Ruller R."/>
            <person name="Salamov A."/>
            <person name="Salih N.S."/>
            <person name="Samson R.A."/>
            <person name="Sandor E."/>
            <person name="Sanguinetti M."/>
            <person name="Schuetze T."/>
            <person name="Sepcic K."/>
            <person name="Shelest E."/>
            <person name="Sherlock G."/>
            <person name="Sophianopoulou V."/>
            <person name="Squina F.M."/>
            <person name="Sun H."/>
            <person name="Susca A."/>
            <person name="Todd R.B."/>
            <person name="Tsang A."/>
            <person name="Unkles S.E."/>
            <person name="van de Wiele N."/>
            <person name="van Rossen-Uffink D."/>
            <person name="Oliveira J.V."/>
            <person name="Vesth T.C."/>
            <person name="Visser J."/>
            <person name="Yu J.-H."/>
            <person name="Zhou M."/>
            <person name="Andersen M.R."/>
            <person name="Archer D.B."/>
            <person name="Baker S.E."/>
            <person name="Benoit I."/>
            <person name="Brakhage A.A."/>
            <person name="Braus G.H."/>
            <person name="Fischer R."/>
            <person name="Frisvad J.C."/>
            <person name="Goldman G.H."/>
            <person name="Houbraken J."/>
            <person name="Oakley B."/>
            <person name="Pocsi I."/>
            <person name="Scazzocchio C."/>
            <person name="Seiboth B."/>
            <person name="vanKuyk P.A."/>
            <person name="Wortman J."/>
            <person name="Dyer P.S."/>
            <person name="Grigoriev I.V."/>
        </authorList>
    </citation>
    <scope>NUCLEOTIDE SEQUENCE [LARGE SCALE GENOMIC DNA]</scope>
    <source>
        <strain evidence="11">ATCC 16872 / CBS 172.66 / WB 5094</strain>
    </source>
</reference>
<evidence type="ECO:0000259" key="9">
    <source>
        <dbReference type="SMART" id="SM00737"/>
    </source>
</evidence>
<comment type="function">
    <text evidence="1">Catalyzes the intermembrane transfer of phosphatidylglycerol and phosphatidylinositol.</text>
</comment>
<evidence type="ECO:0000256" key="1">
    <source>
        <dbReference type="ARBA" id="ARBA00002053"/>
    </source>
</evidence>
<sequence>MKLLSTAAAVLLSVAPFAVTARSIDFFNSQSPISTNGIPVKGDNPLEYCANPSGDVLEIKKVDLSPNPPLPGHTLTIEASGTLKEPIEKGAYVLLEVKYGLITLIRQKADLCDQLTNVDLECPLDKGDLVLTKQVDLPSQIPPGKYTVHADVMSVNDERITCLDARNIEFKRGSLF</sequence>
<evidence type="ECO:0000256" key="3">
    <source>
        <dbReference type="ARBA" id="ARBA00011245"/>
    </source>
</evidence>
<name>A0A1L9X1S1_ASPA1</name>
<keyword evidence="5" id="KW-0813">Transport</keyword>
<evidence type="ECO:0000256" key="8">
    <source>
        <dbReference type="SAM" id="SignalP"/>
    </source>
</evidence>
<accession>A0A1L9X1S1</accession>
<dbReference type="SMART" id="SM00737">
    <property type="entry name" value="ML"/>
    <property type="match status" value="1"/>
</dbReference>
<evidence type="ECO:0000313" key="10">
    <source>
        <dbReference type="EMBL" id="OJK02457.1"/>
    </source>
</evidence>
<dbReference type="InterPro" id="IPR033917">
    <property type="entry name" value="ML_PG-PI_TP"/>
</dbReference>
<dbReference type="PANTHER" id="PTHR11306">
    <property type="entry name" value="NIEMANN PICK TYPE C2 PROTEIN NPC2-RELATED"/>
    <property type="match status" value="1"/>
</dbReference>
<feature type="domain" description="MD-2-related lipid-recognition" evidence="9">
    <location>
        <begin position="46"/>
        <end position="167"/>
    </location>
</feature>
<dbReference type="FunFam" id="2.60.40.770:FF:000004">
    <property type="entry name" value="Phosphatidylglycerol/phosphatidylinositol transfer protein"/>
    <property type="match status" value="1"/>
</dbReference>
<dbReference type="OrthoDB" id="6409159at2759"/>
<dbReference type="GeneID" id="30978619"/>
<dbReference type="CDD" id="cd00917">
    <property type="entry name" value="PG-PI_TP"/>
    <property type="match status" value="1"/>
</dbReference>
<dbReference type="OMA" id="HQTYDLC"/>
<evidence type="ECO:0000256" key="2">
    <source>
        <dbReference type="ARBA" id="ARBA00006370"/>
    </source>
</evidence>
<dbReference type="STRING" id="690307.A0A1L9X1S1"/>
<dbReference type="GO" id="GO:0032366">
    <property type="term" value="P:intracellular sterol transport"/>
    <property type="evidence" value="ECO:0007669"/>
    <property type="project" value="InterPro"/>
</dbReference>
<keyword evidence="6 8" id="KW-0732">Signal</keyword>
<dbReference type="AlphaFoldDB" id="A0A1L9X1S1"/>
<feature type="chain" id="PRO_5013381525" description="Phosphatidylglycerol/phosphatidylinositol transfer protein" evidence="8">
    <location>
        <begin position="22"/>
        <end position="176"/>
    </location>
</feature>
<comment type="similarity">
    <text evidence="2">Belongs to the NPC2 family.</text>
</comment>
<organism evidence="10 11">
    <name type="scientific">Aspergillus aculeatus (strain ATCC 16872 / CBS 172.66 / WB 5094)</name>
    <dbReference type="NCBI Taxonomy" id="690307"/>
    <lineage>
        <taxon>Eukaryota</taxon>
        <taxon>Fungi</taxon>
        <taxon>Dikarya</taxon>
        <taxon>Ascomycota</taxon>
        <taxon>Pezizomycotina</taxon>
        <taxon>Eurotiomycetes</taxon>
        <taxon>Eurotiomycetidae</taxon>
        <taxon>Eurotiales</taxon>
        <taxon>Aspergillaceae</taxon>
        <taxon>Aspergillus</taxon>
        <taxon>Aspergillus subgen. Circumdati</taxon>
    </lineage>
</organism>